<dbReference type="GO" id="GO:0008235">
    <property type="term" value="F:metalloexopeptidase activity"/>
    <property type="evidence" value="ECO:0007669"/>
    <property type="project" value="InterPro"/>
</dbReference>
<accession>A0A1H1XDC9</accession>
<evidence type="ECO:0000313" key="2">
    <source>
        <dbReference type="EMBL" id="SDT06659.1"/>
    </source>
</evidence>
<dbReference type="Proteomes" id="UP000198688">
    <property type="component" value="Chromosome I"/>
</dbReference>
<dbReference type="Pfam" id="PF04389">
    <property type="entry name" value="Peptidase_M28"/>
    <property type="match status" value="2"/>
</dbReference>
<sequence>MFGAAEPRLPTLDPEQIGRVRELRAAIDDVALARELKDLPAPRVRVLTPASCAAFDTDLRERFTRAGWAARLDEFRAPGAPQWGPSGQYGDVLTDVDLDGVNVVAVKEGESAEMVLVLAHHDTVPGTGGADDNGTGLIGLLELARLLGAAEFRRTVLLVAVDHEELGFHGARHLVRQLQAGGRTVVGAYVFEMLGFASTLPGSQHLPSGLNLLYPGQVRRIRRNMQRADFSAVLYRQSGRTMAALFAAALTTLTGPAGVVLLRAPTDLPVLGPVLGRLVPFTQHFARSDHLPFWDAGLPAVQITDTANFRNPHYHQPGDLPDTVDMSRVADVTAATAFAVETLAQRLPPD</sequence>
<dbReference type="InterPro" id="IPR018247">
    <property type="entry name" value="EF_Hand_1_Ca_BS"/>
</dbReference>
<name>A0A1H1XDC9_9ACTN</name>
<dbReference type="OrthoDB" id="345880at2"/>
<reference evidence="2 3" key="1">
    <citation type="submission" date="2016-10" db="EMBL/GenBank/DDBJ databases">
        <authorList>
            <person name="de Groot N.N."/>
        </authorList>
    </citation>
    <scope>NUCLEOTIDE SEQUENCE [LARGE SCALE GENOMIC DNA]</scope>
    <source>
        <strain evidence="2 3">DSM 43941</strain>
    </source>
</reference>
<dbReference type="GO" id="GO:0006508">
    <property type="term" value="P:proteolysis"/>
    <property type="evidence" value="ECO:0007669"/>
    <property type="project" value="InterPro"/>
</dbReference>
<organism evidence="2 3">
    <name type="scientific">Actinoplanes derwentensis</name>
    <dbReference type="NCBI Taxonomy" id="113562"/>
    <lineage>
        <taxon>Bacteria</taxon>
        <taxon>Bacillati</taxon>
        <taxon>Actinomycetota</taxon>
        <taxon>Actinomycetes</taxon>
        <taxon>Micromonosporales</taxon>
        <taxon>Micromonosporaceae</taxon>
        <taxon>Actinoplanes</taxon>
    </lineage>
</organism>
<keyword evidence="3" id="KW-1185">Reference proteome</keyword>
<dbReference type="PANTHER" id="PTHR12147">
    <property type="entry name" value="METALLOPEPTIDASE M28 FAMILY MEMBER"/>
    <property type="match status" value="1"/>
</dbReference>
<dbReference type="InterPro" id="IPR045175">
    <property type="entry name" value="M28_fam"/>
</dbReference>
<evidence type="ECO:0000259" key="1">
    <source>
        <dbReference type="Pfam" id="PF04389"/>
    </source>
</evidence>
<dbReference type="SUPFAM" id="SSF53187">
    <property type="entry name" value="Zn-dependent exopeptidases"/>
    <property type="match status" value="1"/>
</dbReference>
<dbReference type="Gene3D" id="3.40.630.10">
    <property type="entry name" value="Zn peptidases"/>
    <property type="match status" value="1"/>
</dbReference>
<evidence type="ECO:0000313" key="3">
    <source>
        <dbReference type="Proteomes" id="UP000198688"/>
    </source>
</evidence>
<dbReference type="RefSeq" id="WP_092544272.1">
    <property type="nucleotide sequence ID" value="NZ_BOMJ01000087.1"/>
</dbReference>
<gene>
    <name evidence="2" type="ORF">SAMN04489716_2409</name>
</gene>
<dbReference type="EMBL" id="LT629758">
    <property type="protein sequence ID" value="SDT06659.1"/>
    <property type="molecule type" value="Genomic_DNA"/>
</dbReference>
<protein>
    <submittedName>
        <fullName evidence="2">Peptidase family M28</fullName>
    </submittedName>
</protein>
<dbReference type="AlphaFoldDB" id="A0A1H1XDC9"/>
<proteinExistence type="predicted"/>
<dbReference type="InterPro" id="IPR007484">
    <property type="entry name" value="Peptidase_M28"/>
</dbReference>
<dbReference type="PANTHER" id="PTHR12147:SF26">
    <property type="entry name" value="PEPTIDASE M28 DOMAIN-CONTAINING PROTEIN"/>
    <property type="match status" value="1"/>
</dbReference>
<feature type="domain" description="Peptidase M28" evidence="1">
    <location>
        <begin position="102"/>
        <end position="199"/>
    </location>
</feature>
<dbReference type="STRING" id="113562.SAMN04489716_2409"/>
<dbReference type="PROSITE" id="PS00018">
    <property type="entry name" value="EF_HAND_1"/>
    <property type="match status" value="1"/>
</dbReference>
<feature type="domain" description="Peptidase M28" evidence="1">
    <location>
        <begin position="284"/>
        <end position="336"/>
    </location>
</feature>